<dbReference type="InterPro" id="IPR028357">
    <property type="entry name" value="UDPglc_DH_bac"/>
</dbReference>
<dbReference type="PIRSF" id="PIRSF500134">
    <property type="entry name" value="UDPglc_DH_bac"/>
    <property type="match status" value="1"/>
</dbReference>
<feature type="binding site" evidence="10">
    <location>
        <position position="33"/>
    </location>
    <ligand>
        <name>NAD(+)</name>
        <dbReference type="ChEBI" id="CHEBI:57540"/>
    </ligand>
</feature>
<dbReference type="SUPFAM" id="SSF48179">
    <property type="entry name" value="6-phosphogluconate dehydrogenase C-terminal domain-like"/>
    <property type="match status" value="1"/>
</dbReference>
<dbReference type="AlphaFoldDB" id="A0A521EAG4"/>
<proteinExistence type="inferred from homology"/>
<dbReference type="SUPFAM" id="SSF52413">
    <property type="entry name" value="UDP-glucose/GDP-mannose dehydrogenase C-terminal domain"/>
    <property type="match status" value="1"/>
</dbReference>
<feature type="binding site" evidence="9">
    <location>
        <begin position="146"/>
        <end position="149"/>
    </location>
    <ligand>
        <name>substrate</name>
    </ligand>
</feature>
<evidence type="ECO:0000259" key="11">
    <source>
        <dbReference type="SMART" id="SM00984"/>
    </source>
</evidence>
<dbReference type="Proteomes" id="UP000316030">
    <property type="component" value="Unassembled WGS sequence"/>
</dbReference>
<dbReference type="Gene3D" id="1.10.1040.10">
    <property type="entry name" value="N-(1-d-carboxylethyl)-l-norvaline Dehydrogenase, domain 2"/>
    <property type="match status" value="1"/>
</dbReference>
<dbReference type="NCBIfam" id="TIGR03026">
    <property type="entry name" value="NDP-sugDHase"/>
    <property type="match status" value="1"/>
</dbReference>
<evidence type="ECO:0000256" key="10">
    <source>
        <dbReference type="PIRSR" id="PIRSR500134-3"/>
    </source>
</evidence>
<feature type="binding site" evidence="10">
    <location>
        <position position="122"/>
    </location>
    <ligand>
        <name>NAD(+)</name>
        <dbReference type="ChEBI" id="CHEBI:57540"/>
    </ligand>
</feature>
<feature type="active site" description="Nucleophile" evidence="8">
    <location>
        <position position="257"/>
    </location>
</feature>
<dbReference type="OrthoDB" id="9803238at2"/>
<dbReference type="PIRSF" id="PIRSF000124">
    <property type="entry name" value="UDPglc_GDPman_dh"/>
    <property type="match status" value="1"/>
</dbReference>
<dbReference type="RefSeq" id="WP_142493765.1">
    <property type="nucleotide sequence ID" value="NZ_FXTO01000015.1"/>
</dbReference>
<sequence length="392" mass="43529">MTEKTKITVVGLGYVGMSLAVLLGRTQDVVALDIDPERVERVNAGSPTVADRLMEQVMASEMLSLVATLDPEVAYRDAEFIIVATPTDYDPQKNYFDTSSVEQVIEQARQYNRTATIVIKSTIPVGFTAEMRVERGDERIVFSPEFLREGQALEDNLHPSRIIVGDRSAEAERFAALLKEASLEPDVPVLLTGSTEAESIKLFANTYLAMRVAFFNELDSFGLSRGLDVREIIEGVCHDPRIGAGYNNPSFGYGGYCLPKDTKQLLANYEDVPQHIIQGIVDANSARKDFIANEILKRDAKVVGIYRLAMKQGSDNMRSSAIQGVMKRLKAKGVEVIVYEPLLTDERYFNSEVVCDRETFFERADLIVSNRMEDGLGGVRGKVFSRDLFGLG</sequence>
<feature type="binding site" evidence="9">
    <location>
        <position position="310"/>
    </location>
    <ligand>
        <name>substrate</name>
    </ligand>
</feature>
<evidence type="ECO:0000313" key="13">
    <source>
        <dbReference type="Proteomes" id="UP000316030"/>
    </source>
</evidence>
<evidence type="ECO:0000256" key="7">
    <source>
        <dbReference type="PIRNR" id="PIRNR000124"/>
    </source>
</evidence>
<dbReference type="SMART" id="SM00984">
    <property type="entry name" value="UDPG_MGDP_dh_C"/>
    <property type="match status" value="1"/>
</dbReference>
<reference evidence="12 13" key="1">
    <citation type="submission" date="2017-05" db="EMBL/GenBank/DDBJ databases">
        <authorList>
            <person name="Varghese N."/>
            <person name="Submissions S."/>
        </authorList>
    </citation>
    <scope>NUCLEOTIDE SEQUENCE [LARGE SCALE GENOMIC DNA]</scope>
    <source>
        <strain evidence="12 13">DSM 29506</strain>
    </source>
</reference>
<accession>A0A521EAG4</accession>
<evidence type="ECO:0000256" key="1">
    <source>
        <dbReference type="ARBA" id="ARBA00004701"/>
    </source>
</evidence>
<dbReference type="EC" id="1.1.1.22" evidence="3 7"/>
<evidence type="ECO:0000256" key="2">
    <source>
        <dbReference type="ARBA" id="ARBA00006601"/>
    </source>
</evidence>
<keyword evidence="13" id="KW-1185">Reference proteome</keyword>
<dbReference type="UniPathway" id="UPA00038">
    <property type="reaction ID" value="UER00491"/>
</dbReference>
<feature type="binding site" evidence="10">
    <location>
        <position position="38"/>
    </location>
    <ligand>
        <name>NAD(+)</name>
        <dbReference type="ChEBI" id="CHEBI:57540"/>
    </ligand>
</feature>
<feature type="binding site" evidence="9">
    <location>
        <position position="311"/>
    </location>
    <ligand>
        <name>substrate</name>
    </ligand>
</feature>
<dbReference type="InterPro" id="IPR017476">
    <property type="entry name" value="UDP-Glc/GDP-Man"/>
</dbReference>
<keyword evidence="5 7" id="KW-0520">NAD</keyword>
<dbReference type="GO" id="GO:0000271">
    <property type="term" value="P:polysaccharide biosynthetic process"/>
    <property type="evidence" value="ECO:0007669"/>
    <property type="project" value="InterPro"/>
</dbReference>
<protein>
    <recommendedName>
        <fullName evidence="3 7">UDP-glucose 6-dehydrogenase</fullName>
        <ecNumber evidence="3 7">1.1.1.22</ecNumber>
    </recommendedName>
</protein>
<feature type="binding site" evidence="9">
    <location>
        <begin position="246"/>
        <end position="250"/>
    </location>
    <ligand>
        <name>substrate</name>
    </ligand>
</feature>
<name>A0A521EAG4_9RHOB</name>
<dbReference type="PANTHER" id="PTHR43750">
    <property type="entry name" value="UDP-GLUCOSE 6-DEHYDROGENASE TUAD"/>
    <property type="match status" value="1"/>
</dbReference>
<dbReference type="EMBL" id="FXTO01000015">
    <property type="protein sequence ID" value="SMO80926.1"/>
    <property type="molecule type" value="Genomic_DNA"/>
</dbReference>
<evidence type="ECO:0000256" key="3">
    <source>
        <dbReference type="ARBA" id="ARBA00012954"/>
    </source>
</evidence>
<feature type="binding site" evidence="9">
    <location>
        <position position="254"/>
    </location>
    <ligand>
        <name>substrate</name>
    </ligand>
</feature>
<dbReference type="InterPro" id="IPR014027">
    <property type="entry name" value="UDP-Glc/GDP-Man_DH_C"/>
</dbReference>
<dbReference type="Pfam" id="PF03721">
    <property type="entry name" value="UDPG_MGDP_dh_N"/>
    <property type="match status" value="1"/>
</dbReference>
<dbReference type="InterPro" id="IPR036220">
    <property type="entry name" value="UDP-Glc/GDP-Man_DH_C_sf"/>
</dbReference>
<dbReference type="PANTHER" id="PTHR43750:SF2">
    <property type="entry name" value="UDP-GLUCOSE 6-DEHYDROGENASE"/>
    <property type="match status" value="1"/>
</dbReference>
<evidence type="ECO:0000256" key="5">
    <source>
        <dbReference type="ARBA" id="ARBA00023027"/>
    </source>
</evidence>
<dbReference type="SUPFAM" id="SSF51735">
    <property type="entry name" value="NAD(P)-binding Rossmann-fold domains"/>
    <property type="match status" value="1"/>
</dbReference>
<evidence type="ECO:0000313" key="12">
    <source>
        <dbReference type="EMBL" id="SMO80926.1"/>
    </source>
</evidence>
<dbReference type="GO" id="GO:0006065">
    <property type="term" value="P:UDP-glucuronate biosynthetic process"/>
    <property type="evidence" value="ECO:0007669"/>
    <property type="project" value="UniProtKB-UniPathway"/>
</dbReference>
<dbReference type="GO" id="GO:0003979">
    <property type="term" value="F:UDP-glucose 6-dehydrogenase activity"/>
    <property type="evidence" value="ECO:0007669"/>
    <property type="project" value="UniProtKB-EC"/>
</dbReference>
<comment type="pathway">
    <text evidence="1">Nucleotide-sugar biosynthesis; UDP-alpha-D-glucuronate biosynthesis; UDP-alpha-D-glucuronate from UDP-alpha-D-glucose: step 1/1.</text>
</comment>
<gene>
    <name evidence="12" type="ORF">SAMN06265173_11548</name>
</gene>
<dbReference type="Pfam" id="PF03720">
    <property type="entry name" value="UDPG_MGDP_dh_C"/>
    <property type="match status" value="1"/>
</dbReference>
<feature type="domain" description="UDP-glucose/GDP-mannose dehydrogenase C-terminal" evidence="11">
    <location>
        <begin position="304"/>
        <end position="391"/>
    </location>
</feature>
<comment type="catalytic activity">
    <reaction evidence="6 7">
        <text>UDP-alpha-D-glucose + 2 NAD(+) + H2O = UDP-alpha-D-glucuronate + 2 NADH + 3 H(+)</text>
        <dbReference type="Rhea" id="RHEA:23596"/>
        <dbReference type="ChEBI" id="CHEBI:15377"/>
        <dbReference type="ChEBI" id="CHEBI:15378"/>
        <dbReference type="ChEBI" id="CHEBI:57540"/>
        <dbReference type="ChEBI" id="CHEBI:57945"/>
        <dbReference type="ChEBI" id="CHEBI:58052"/>
        <dbReference type="ChEBI" id="CHEBI:58885"/>
        <dbReference type="EC" id="1.1.1.22"/>
    </reaction>
</comment>
<feature type="binding site" evidence="10">
    <location>
        <position position="149"/>
    </location>
    <ligand>
        <name>NAD(+)</name>
        <dbReference type="ChEBI" id="CHEBI:57540"/>
    </ligand>
</feature>
<dbReference type="InterPro" id="IPR013328">
    <property type="entry name" value="6PGD_dom2"/>
</dbReference>
<comment type="similarity">
    <text evidence="2 7">Belongs to the UDP-glucose/GDP-mannose dehydrogenase family.</text>
</comment>
<dbReference type="GO" id="GO:0051287">
    <property type="term" value="F:NAD binding"/>
    <property type="evidence" value="ECO:0007669"/>
    <property type="project" value="InterPro"/>
</dbReference>
<feature type="binding site" evidence="9">
    <location>
        <position position="201"/>
    </location>
    <ligand>
        <name>substrate</name>
    </ligand>
</feature>
<dbReference type="InterPro" id="IPR001732">
    <property type="entry name" value="UDP-Glc/GDP-Man_DH_N"/>
</dbReference>
<dbReference type="Pfam" id="PF00984">
    <property type="entry name" value="UDPG_MGDP_dh"/>
    <property type="match status" value="1"/>
</dbReference>
<evidence type="ECO:0000256" key="4">
    <source>
        <dbReference type="ARBA" id="ARBA00023002"/>
    </source>
</evidence>
<evidence type="ECO:0000256" key="9">
    <source>
        <dbReference type="PIRSR" id="PIRSR500134-2"/>
    </source>
</evidence>
<evidence type="ECO:0000256" key="6">
    <source>
        <dbReference type="ARBA" id="ARBA00047473"/>
    </source>
</evidence>
<keyword evidence="4 7" id="KW-0560">Oxidoreductase</keyword>
<evidence type="ECO:0000256" key="8">
    <source>
        <dbReference type="PIRSR" id="PIRSR500134-1"/>
    </source>
</evidence>
<dbReference type="Gene3D" id="3.40.50.720">
    <property type="entry name" value="NAD(P)-binding Rossmann-like Domain"/>
    <property type="match status" value="2"/>
</dbReference>
<dbReference type="InterPro" id="IPR008927">
    <property type="entry name" value="6-PGluconate_DH-like_C_sf"/>
</dbReference>
<organism evidence="12 13">
    <name type="scientific">Thalassovita litoralis</name>
    <dbReference type="NCBI Taxonomy" id="1010611"/>
    <lineage>
        <taxon>Bacteria</taxon>
        <taxon>Pseudomonadati</taxon>
        <taxon>Pseudomonadota</taxon>
        <taxon>Alphaproteobacteria</taxon>
        <taxon>Rhodobacterales</taxon>
        <taxon>Roseobacteraceae</taxon>
        <taxon>Thalassovita</taxon>
    </lineage>
</organism>
<dbReference type="InterPro" id="IPR014026">
    <property type="entry name" value="UDP-Glc/GDP-Man_DH_dimer"/>
</dbReference>
<feature type="binding site" evidence="10">
    <location>
        <position position="318"/>
    </location>
    <ligand>
        <name>NAD(+)</name>
        <dbReference type="ChEBI" id="CHEBI:57540"/>
    </ligand>
</feature>
<feature type="binding site" evidence="10">
    <location>
        <position position="87"/>
    </location>
    <ligand>
        <name>NAD(+)</name>
        <dbReference type="ChEBI" id="CHEBI:57540"/>
    </ligand>
</feature>
<dbReference type="InterPro" id="IPR036291">
    <property type="entry name" value="NAD(P)-bd_dom_sf"/>
</dbReference>
<feature type="binding site" evidence="10">
    <location>
        <position position="260"/>
    </location>
    <ligand>
        <name>NAD(+)</name>
        <dbReference type="ChEBI" id="CHEBI:57540"/>
    </ligand>
</feature>